<feature type="domain" description="DUF7305" evidence="2">
    <location>
        <begin position="447"/>
        <end position="582"/>
    </location>
</feature>
<reference evidence="3" key="1">
    <citation type="journal article" date="2020" name="mSystems">
        <title>Genome- and Community-Level Interaction Insights into Carbon Utilization and Element Cycling Functions of Hydrothermarchaeota in Hydrothermal Sediment.</title>
        <authorList>
            <person name="Zhou Z."/>
            <person name="Liu Y."/>
            <person name="Xu W."/>
            <person name="Pan J."/>
            <person name="Luo Z.H."/>
            <person name="Li M."/>
        </authorList>
    </citation>
    <scope>NUCLEOTIDE SEQUENCE [LARGE SCALE GENOMIC DNA]</scope>
    <source>
        <strain evidence="3">SpSt-70</strain>
    </source>
</reference>
<dbReference type="EMBL" id="DTDV01000005">
    <property type="protein sequence ID" value="HGK23032.1"/>
    <property type="molecule type" value="Genomic_DNA"/>
</dbReference>
<evidence type="ECO:0000259" key="2">
    <source>
        <dbReference type="Pfam" id="PF23981"/>
    </source>
</evidence>
<comment type="caution">
    <text evidence="3">The sequence shown here is derived from an EMBL/GenBank/DDBJ whole genome shotgun (WGS) entry which is preliminary data.</text>
</comment>
<protein>
    <recommendedName>
        <fullName evidence="2">DUF7305 domain-containing protein</fullName>
    </recommendedName>
</protein>
<gene>
    <name evidence="3" type="ORF">ENU78_01050</name>
</gene>
<evidence type="ECO:0000313" key="3">
    <source>
        <dbReference type="EMBL" id="HGK23032.1"/>
    </source>
</evidence>
<name>A0A7C2GIV7_DICTH</name>
<accession>A0A7C2GIV7</accession>
<dbReference type="Pfam" id="PF23981">
    <property type="entry name" value="DUF7305"/>
    <property type="match status" value="1"/>
</dbReference>
<organism evidence="3">
    <name type="scientific">Dictyoglomus thermophilum</name>
    <dbReference type="NCBI Taxonomy" id="14"/>
    <lineage>
        <taxon>Bacteria</taxon>
        <taxon>Pseudomonadati</taxon>
        <taxon>Dictyoglomota</taxon>
        <taxon>Dictyoglomia</taxon>
        <taxon>Dictyoglomales</taxon>
        <taxon>Dictyoglomaceae</taxon>
        <taxon>Dictyoglomus</taxon>
    </lineage>
</organism>
<dbReference type="InterPro" id="IPR055729">
    <property type="entry name" value="DUF7305"/>
</dbReference>
<keyword evidence="1" id="KW-0812">Transmembrane</keyword>
<proteinExistence type="predicted"/>
<feature type="transmembrane region" description="Helical" evidence="1">
    <location>
        <begin position="12"/>
        <end position="34"/>
    </location>
</feature>
<keyword evidence="1" id="KW-1133">Transmembrane helix</keyword>
<dbReference type="AlphaFoldDB" id="A0A7C2GIV7"/>
<sequence length="640" mass="69451">MIKIKEKGYSTIVLVIFLGFILLGISITLLNTALTKDVLFSEEKMSDNLLVVCDLMLDNTLLTINDFSKLLLSSVLDTNSDIYRGLNIISQKLTDENMIKKASAYYTLSLLLSKINGGEVVDLNTTLNPYSAVGADYSNYSQAIKSSGSLWDILDNYGSYLYDLSEKKLYKVVGLNNSGMYYLIPNVSEINENTLVQEFYSNNTYRLSTLDSNLRTTNRWVVLRTNVQYTDDSGSNGEFHIRITGYYLNNPSKIRSIYSSAKIGSILAQIIKDYTNTIIPPAFTHAVWSGNGLTINGDTKIYSGNISPNGTYTTQYSNGDLYVDGTANLGGGAKIYGNVITSLPQEANPVNIIEGGTYIGGQIIYNQKESLPQIPLPLEDQIKQIASSSGVIHNGSLTTYNNYSLVVNGRTYNGTNVPYYINGALTLNAVGNVKINPTSTNPPVALYINGNLTFNGDCTLEFSSPGVIWVNGDVTFNGIVKIKGSGTIISTKKIQFNGAQGIKYLDDKSISALVSLGQGSNGGIVVNGSVEYHGLMYAPYSNVTFNGESTIFGAVIGGGYGGTQGVTFNGKQNIIYDNRLANNTIAPPPLMGEPKKYVSVSFEVTSSAGKVLRNKWSEIITKTVSENYIGSLNPIVSVKL</sequence>
<evidence type="ECO:0000256" key="1">
    <source>
        <dbReference type="SAM" id="Phobius"/>
    </source>
</evidence>
<keyword evidence="1" id="KW-0472">Membrane</keyword>